<keyword evidence="2" id="KW-0597">Phosphoprotein</keyword>
<dbReference type="PANTHER" id="PTHR43874">
    <property type="entry name" value="TWO-COMPONENT RESPONSE REGULATOR"/>
    <property type="match status" value="1"/>
</dbReference>
<dbReference type="GO" id="GO:0003677">
    <property type="term" value="F:DNA binding"/>
    <property type="evidence" value="ECO:0007669"/>
    <property type="project" value="InterPro"/>
</dbReference>
<comment type="subcellular location">
    <subcellularLocation>
        <location evidence="1">Nucleus</location>
    </subcellularLocation>
</comment>
<keyword evidence="7" id="KW-0539">Nucleus</keyword>
<dbReference type="AlphaFoldDB" id="A0A0A0LX87"/>
<dbReference type="Gene3D" id="1.10.10.60">
    <property type="entry name" value="Homeodomain-like"/>
    <property type="match status" value="1"/>
</dbReference>
<keyword evidence="5" id="KW-0010">Activator</keyword>
<reference evidence="12 13" key="2">
    <citation type="journal article" date="2009" name="PLoS ONE">
        <title>An integrated genetic and cytogenetic map of the cucumber genome.</title>
        <authorList>
            <person name="Ren Y."/>
            <person name="Zhang Z."/>
            <person name="Liu J."/>
            <person name="Staub J.E."/>
            <person name="Han Y."/>
            <person name="Cheng Z."/>
            <person name="Li X."/>
            <person name="Lu J."/>
            <person name="Miao H."/>
            <person name="Kang H."/>
            <person name="Xie B."/>
            <person name="Gu X."/>
            <person name="Wang X."/>
            <person name="Du Y."/>
            <person name="Jin W."/>
            <person name="Huang S."/>
        </authorList>
    </citation>
    <scope>NUCLEOTIDE SEQUENCE [LARGE SCALE GENOMIC DNA]</scope>
    <source>
        <strain evidence="13">cv. 9930</strain>
    </source>
</reference>
<dbReference type="InterPro" id="IPR001005">
    <property type="entry name" value="SANT/Myb"/>
</dbReference>
<evidence type="ECO:0000256" key="7">
    <source>
        <dbReference type="ARBA" id="ARBA00023242"/>
    </source>
</evidence>
<dbReference type="SUPFAM" id="SSF52172">
    <property type="entry name" value="CheY-like"/>
    <property type="match status" value="1"/>
</dbReference>
<evidence type="ECO:0000256" key="5">
    <source>
        <dbReference type="ARBA" id="ARBA00023159"/>
    </source>
</evidence>
<keyword evidence="6" id="KW-0804">Transcription</keyword>
<dbReference type="OrthoDB" id="60033at2759"/>
<dbReference type="OMA" id="SNNWISK"/>
<feature type="region of interest" description="Disordered" evidence="9">
    <location>
        <begin position="259"/>
        <end position="286"/>
    </location>
</feature>
<dbReference type="InterPro" id="IPR017930">
    <property type="entry name" value="Myb_dom"/>
</dbReference>
<dbReference type="EMBL" id="CM002922">
    <property type="protein sequence ID" value="KGN65447.1"/>
    <property type="molecule type" value="Genomic_DNA"/>
</dbReference>
<dbReference type="PANTHER" id="PTHR43874:SF67">
    <property type="entry name" value="TWO-COMPONENT RESPONSE REGULATOR ARR2"/>
    <property type="match status" value="1"/>
</dbReference>
<dbReference type="GO" id="GO:0009736">
    <property type="term" value="P:cytokinin-activated signaling pathway"/>
    <property type="evidence" value="ECO:0007669"/>
    <property type="project" value="InterPro"/>
</dbReference>
<name>A0A0A0LX87_CUCSA</name>
<evidence type="ECO:0008006" key="14">
    <source>
        <dbReference type="Google" id="ProtNLM"/>
    </source>
</evidence>
<dbReference type="KEGG" id="csv:105434494"/>
<dbReference type="Gramene" id="KGN65447">
    <property type="protein sequence ID" value="KGN65447"/>
    <property type="gene ID" value="Csa_1G423050"/>
</dbReference>
<comment type="caution">
    <text evidence="8">Lacks conserved residue(s) required for the propagation of feature annotation.</text>
</comment>
<dbReference type="NCBIfam" id="TIGR01557">
    <property type="entry name" value="myb_SHAQKYF"/>
    <property type="match status" value="1"/>
</dbReference>
<dbReference type="SUPFAM" id="SSF46689">
    <property type="entry name" value="Homeodomain-like"/>
    <property type="match status" value="1"/>
</dbReference>
<evidence type="ECO:0000313" key="13">
    <source>
        <dbReference type="Proteomes" id="UP000029981"/>
    </source>
</evidence>
<dbReference type="InterPro" id="IPR009057">
    <property type="entry name" value="Homeodomain-like_sf"/>
</dbReference>
<keyword evidence="13" id="KW-1185">Reference proteome</keyword>
<feature type="domain" description="Response regulatory" evidence="10">
    <location>
        <begin position="23"/>
        <end position="138"/>
    </location>
</feature>
<proteinExistence type="predicted"/>
<evidence type="ECO:0000313" key="12">
    <source>
        <dbReference type="EMBL" id="KGN65447.1"/>
    </source>
</evidence>
<dbReference type="CDD" id="cd17584">
    <property type="entry name" value="REC_typeB_ARR-like"/>
    <property type="match status" value="1"/>
</dbReference>
<dbReference type="InterPro" id="IPR006447">
    <property type="entry name" value="Myb_dom_plants"/>
</dbReference>
<dbReference type="PROSITE" id="PS50110">
    <property type="entry name" value="RESPONSE_REGULATORY"/>
    <property type="match status" value="1"/>
</dbReference>
<keyword evidence="4" id="KW-0805">Transcription regulation</keyword>
<sequence>MEDFDNHIPLKAEEDDQFPIGLKVLAIDNNIVCLRYLAQLLKKCQYKVTASTEAAEAIRLLKDGKRTFDIVITNVVRQYMDGFKILQIIGVEMDIPVVMVSANEELDTMMRGVVEGAKDYLIKPVRLQELRNIWQHVLRKRLARKSPNRPNLLLLEEQLVLEEEENHNISTAKRVAINYQQDYEQSKEIVKLNDGNNVADDSSSKKKKRVSWTKELDEKFIEAYEQLGEKERVPNNILKLMNDSRLTRENVASHLQKHRDTLKKKKASGVGKLGSHGNLYDRTNPTKGSTLYNSMNQINKVPNLGPQFRIISNGQGNQNDKATWTAAGSCFPLPESKGFNFPSNNWISKPCDDDNHQYLGEEFNHAYYPPLQTNCNFNSTSQNFVGYYAIEDHNYDGSGQCYQMQFTAANSLESSLMDDELSDIFK</sequence>
<dbReference type="Pfam" id="PF00072">
    <property type="entry name" value="Response_reg"/>
    <property type="match status" value="1"/>
</dbReference>
<dbReference type="InterPro" id="IPR001789">
    <property type="entry name" value="Sig_transdc_resp-reg_receiver"/>
</dbReference>
<evidence type="ECO:0000259" key="11">
    <source>
        <dbReference type="PROSITE" id="PS51294"/>
    </source>
</evidence>
<reference evidence="12 13" key="3">
    <citation type="journal article" date="2010" name="BMC Genomics">
        <title>Transcriptome sequencing and comparative analysis of cucumber flowers with different sex types.</title>
        <authorList>
            <person name="Guo S."/>
            <person name="Zheng Y."/>
            <person name="Joung J.G."/>
            <person name="Liu S."/>
            <person name="Zhang Z."/>
            <person name="Crasta O.R."/>
            <person name="Sobral B.W."/>
            <person name="Xu Y."/>
            <person name="Huang S."/>
            <person name="Fei Z."/>
        </authorList>
    </citation>
    <scope>NUCLEOTIDE SEQUENCE [LARGE SCALE GENOMIC DNA]</scope>
    <source>
        <strain evidence="13">cv. 9930</strain>
    </source>
</reference>
<evidence type="ECO:0000256" key="2">
    <source>
        <dbReference type="ARBA" id="ARBA00022553"/>
    </source>
</evidence>
<dbReference type="SMART" id="SM00448">
    <property type="entry name" value="REC"/>
    <property type="match status" value="1"/>
</dbReference>
<evidence type="ECO:0000256" key="6">
    <source>
        <dbReference type="ARBA" id="ARBA00023163"/>
    </source>
</evidence>
<evidence type="ECO:0000256" key="9">
    <source>
        <dbReference type="SAM" id="MobiDB-lite"/>
    </source>
</evidence>
<gene>
    <name evidence="12" type="ORF">Csa_1G423050</name>
</gene>
<dbReference type="GO" id="GO:0000160">
    <property type="term" value="P:phosphorelay signal transduction system"/>
    <property type="evidence" value="ECO:0007669"/>
    <property type="project" value="UniProtKB-KW"/>
</dbReference>
<evidence type="ECO:0000256" key="1">
    <source>
        <dbReference type="ARBA" id="ARBA00004123"/>
    </source>
</evidence>
<reference evidence="12 13" key="1">
    <citation type="journal article" date="2009" name="Nat. Genet.">
        <title>The genome of the cucumber, Cucumis sativus L.</title>
        <authorList>
            <person name="Huang S."/>
            <person name="Li R."/>
            <person name="Zhang Z."/>
            <person name="Li L."/>
            <person name="Gu X."/>
            <person name="Fan W."/>
            <person name="Lucas W.J."/>
            <person name="Wang X."/>
            <person name="Xie B."/>
            <person name="Ni P."/>
            <person name="Ren Y."/>
            <person name="Zhu H."/>
            <person name="Li J."/>
            <person name="Lin K."/>
            <person name="Jin W."/>
            <person name="Fei Z."/>
            <person name="Li G."/>
            <person name="Staub J."/>
            <person name="Kilian A."/>
            <person name="van der Vossen E.A."/>
            <person name="Wu Y."/>
            <person name="Guo J."/>
            <person name="He J."/>
            <person name="Jia Z."/>
            <person name="Ren Y."/>
            <person name="Tian G."/>
            <person name="Lu Y."/>
            <person name="Ruan J."/>
            <person name="Qian W."/>
            <person name="Wang M."/>
            <person name="Huang Q."/>
            <person name="Li B."/>
            <person name="Xuan Z."/>
            <person name="Cao J."/>
            <person name="Asan"/>
            <person name="Wu Z."/>
            <person name="Zhang J."/>
            <person name="Cai Q."/>
            <person name="Bai Y."/>
            <person name="Zhao B."/>
            <person name="Han Y."/>
            <person name="Li Y."/>
            <person name="Li X."/>
            <person name="Wang S."/>
            <person name="Shi Q."/>
            <person name="Liu S."/>
            <person name="Cho W.K."/>
            <person name="Kim J.Y."/>
            <person name="Xu Y."/>
            <person name="Heller-Uszynska K."/>
            <person name="Miao H."/>
            <person name="Cheng Z."/>
            <person name="Zhang S."/>
            <person name="Wu J."/>
            <person name="Yang Y."/>
            <person name="Kang H."/>
            <person name="Li M."/>
            <person name="Liang H."/>
            <person name="Ren X."/>
            <person name="Shi Z."/>
            <person name="Wen M."/>
            <person name="Jian M."/>
            <person name="Yang H."/>
            <person name="Zhang G."/>
            <person name="Yang Z."/>
            <person name="Chen R."/>
            <person name="Liu S."/>
            <person name="Li J."/>
            <person name="Ma L."/>
            <person name="Liu H."/>
            <person name="Zhou Y."/>
            <person name="Zhao J."/>
            <person name="Fang X."/>
            <person name="Li G."/>
            <person name="Fang L."/>
            <person name="Li Y."/>
            <person name="Liu D."/>
            <person name="Zheng H."/>
            <person name="Zhang Y."/>
            <person name="Qin N."/>
            <person name="Li Z."/>
            <person name="Yang G."/>
            <person name="Yang S."/>
            <person name="Bolund L."/>
            <person name="Kristiansen K."/>
            <person name="Zheng H."/>
            <person name="Li S."/>
            <person name="Zhang X."/>
            <person name="Yang H."/>
            <person name="Wang J."/>
            <person name="Sun R."/>
            <person name="Zhang B."/>
            <person name="Jiang S."/>
            <person name="Wang J."/>
            <person name="Du Y."/>
            <person name="Li S."/>
        </authorList>
    </citation>
    <scope>NUCLEOTIDE SEQUENCE [LARGE SCALE GENOMIC DNA]</scope>
    <source>
        <strain evidence="13">cv. 9930</strain>
    </source>
</reference>
<dbReference type="Gene3D" id="3.40.50.2300">
    <property type="match status" value="1"/>
</dbReference>
<reference evidence="12 13" key="4">
    <citation type="journal article" date="2011" name="BMC Genomics">
        <title>RNA-Seq improves annotation of protein-coding genes in the cucumber genome.</title>
        <authorList>
            <person name="Li Z."/>
            <person name="Zhang Z."/>
            <person name="Yan P."/>
            <person name="Huang S."/>
            <person name="Fei Z."/>
            <person name="Lin K."/>
        </authorList>
    </citation>
    <scope>NUCLEOTIDE SEQUENCE [LARGE SCALE GENOMIC DNA]</scope>
    <source>
        <strain evidence="13">cv. 9930</strain>
    </source>
</reference>
<dbReference type="InterPro" id="IPR011006">
    <property type="entry name" value="CheY-like_superfamily"/>
</dbReference>
<protein>
    <recommendedName>
        <fullName evidence="14">Two-component response regulator</fullName>
    </recommendedName>
</protein>
<evidence type="ECO:0000256" key="4">
    <source>
        <dbReference type="ARBA" id="ARBA00023015"/>
    </source>
</evidence>
<evidence type="ECO:0000259" key="10">
    <source>
        <dbReference type="PROSITE" id="PS50110"/>
    </source>
</evidence>
<dbReference type="GO" id="GO:0005634">
    <property type="term" value="C:nucleus"/>
    <property type="evidence" value="ECO:0007669"/>
    <property type="project" value="UniProtKB-SubCell"/>
</dbReference>
<evidence type="ECO:0000256" key="8">
    <source>
        <dbReference type="PROSITE-ProRule" id="PRU00169"/>
    </source>
</evidence>
<dbReference type="PROSITE" id="PS51294">
    <property type="entry name" value="HTH_MYB"/>
    <property type="match status" value="1"/>
</dbReference>
<evidence type="ECO:0000256" key="3">
    <source>
        <dbReference type="ARBA" id="ARBA00023012"/>
    </source>
</evidence>
<accession>A0A0A0LX87</accession>
<organism evidence="12 13">
    <name type="scientific">Cucumis sativus</name>
    <name type="common">Cucumber</name>
    <dbReference type="NCBI Taxonomy" id="3659"/>
    <lineage>
        <taxon>Eukaryota</taxon>
        <taxon>Viridiplantae</taxon>
        <taxon>Streptophyta</taxon>
        <taxon>Embryophyta</taxon>
        <taxon>Tracheophyta</taxon>
        <taxon>Spermatophyta</taxon>
        <taxon>Magnoliopsida</taxon>
        <taxon>eudicotyledons</taxon>
        <taxon>Gunneridae</taxon>
        <taxon>Pentapetalae</taxon>
        <taxon>rosids</taxon>
        <taxon>fabids</taxon>
        <taxon>Cucurbitales</taxon>
        <taxon>Cucurbitaceae</taxon>
        <taxon>Benincaseae</taxon>
        <taxon>Cucumis</taxon>
    </lineage>
</organism>
<feature type="domain" description="HTH myb-type" evidence="11">
    <location>
        <begin position="204"/>
        <end position="263"/>
    </location>
</feature>
<keyword evidence="3" id="KW-0902">Two-component regulatory system</keyword>
<dbReference type="Proteomes" id="UP000029981">
    <property type="component" value="Chromosome 1"/>
</dbReference>
<dbReference type="InterPro" id="IPR045279">
    <property type="entry name" value="ARR-like"/>
</dbReference>
<dbReference type="FunFam" id="1.10.10.60:FF:000007">
    <property type="entry name" value="Two-component response regulator"/>
    <property type="match status" value="1"/>
</dbReference>
<dbReference type="Pfam" id="PF00249">
    <property type="entry name" value="Myb_DNA-binding"/>
    <property type="match status" value="1"/>
</dbReference>